<evidence type="ECO:0000259" key="1">
    <source>
        <dbReference type="Pfam" id="PF13480"/>
    </source>
</evidence>
<dbReference type="GO" id="GO:0016740">
    <property type="term" value="F:transferase activity"/>
    <property type="evidence" value="ECO:0007669"/>
    <property type="project" value="UniProtKB-KW"/>
</dbReference>
<name>A0A1S2N6T0_9BURK</name>
<feature type="domain" description="BioF2-like acetyltransferase" evidence="1">
    <location>
        <begin position="162"/>
        <end position="308"/>
    </location>
</feature>
<proteinExistence type="predicted"/>
<organism evidence="2 3">
    <name type="scientific">Massilia timonae</name>
    <dbReference type="NCBI Taxonomy" id="47229"/>
    <lineage>
        <taxon>Bacteria</taxon>
        <taxon>Pseudomonadati</taxon>
        <taxon>Pseudomonadota</taxon>
        <taxon>Betaproteobacteria</taxon>
        <taxon>Burkholderiales</taxon>
        <taxon>Oxalobacteraceae</taxon>
        <taxon>Telluria group</taxon>
        <taxon>Massilia</taxon>
    </lineage>
</organism>
<evidence type="ECO:0000313" key="2">
    <source>
        <dbReference type="EMBL" id="OIJ40769.1"/>
    </source>
</evidence>
<evidence type="ECO:0000313" key="3">
    <source>
        <dbReference type="Proteomes" id="UP000180246"/>
    </source>
</evidence>
<dbReference type="Pfam" id="PF13480">
    <property type="entry name" value="Acetyltransf_6"/>
    <property type="match status" value="1"/>
</dbReference>
<comment type="caution">
    <text evidence="2">The sequence shown here is derived from an EMBL/GenBank/DDBJ whole genome shotgun (WGS) entry which is preliminary data.</text>
</comment>
<protein>
    <submittedName>
        <fullName evidence="2">Acetyltransferase domain protein</fullName>
    </submittedName>
</protein>
<dbReference type="AlphaFoldDB" id="A0A1S2N6T0"/>
<accession>A0A1S2N6T0</accession>
<dbReference type="InterPro" id="IPR016181">
    <property type="entry name" value="Acyl_CoA_acyltransferase"/>
</dbReference>
<dbReference type="InterPro" id="IPR038740">
    <property type="entry name" value="BioF2-like_GNAT_dom"/>
</dbReference>
<dbReference type="EMBL" id="JRYB01000001">
    <property type="protein sequence ID" value="OIJ40769.1"/>
    <property type="molecule type" value="Genomic_DNA"/>
</dbReference>
<gene>
    <name evidence="2" type="ORF">LO55_1336</name>
</gene>
<keyword evidence="2" id="KW-0808">Transferase</keyword>
<sequence>MNWRVVPATELAARSEHLERWRRLHRESAGSPLLAPEFVLPLLAVFGTGREVLAWRERDGETDAMAILAPSRLGAWNTFQPAQAPVGLWLQRDAGAPGAGLPGLLRALPGAALTLGLTQCDPMLMARPAHGDGGLRSMDYIETARVTLPASFEDYWNTRGKNLRSNLRKQRKRLQDDGVPTRLQASRAAHEMAAAVEDYGRLESAGWKAQDGTAVSAGNEQGRFYRAMLEAFAAIDAACVYRYFIGERLAAMDLCVEGGGCIVVLKTAYDEGIGNGLSPALLMREEATRDIIEARRFERIEFYGRVMEWHLRWTGEVRTMYHLNAYRWPWLGRLHARAAGR</sequence>
<dbReference type="Proteomes" id="UP000180246">
    <property type="component" value="Unassembled WGS sequence"/>
</dbReference>
<dbReference type="RefSeq" id="WP_071360890.1">
    <property type="nucleotide sequence ID" value="NZ_JRYB01000001.1"/>
</dbReference>
<dbReference type="SUPFAM" id="SSF55729">
    <property type="entry name" value="Acyl-CoA N-acyltransferases (Nat)"/>
    <property type="match status" value="1"/>
</dbReference>
<reference evidence="2 3" key="1">
    <citation type="submission" date="2014-10" db="EMBL/GenBank/DDBJ databases">
        <authorList>
            <person name="Seo M.-J."/>
            <person name="Seok Y.J."/>
            <person name="Cha I.-T."/>
        </authorList>
    </citation>
    <scope>NUCLEOTIDE SEQUENCE [LARGE SCALE GENOMIC DNA]</scope>
    <source>
        <strain evidence="2 3">NEU</strain>
    </source>
</reference>